<proteinExistence type="predicted"/>
<dbReference type="EMBL" id="BSPQ01000001">
    <property type="protein sequence ID" value="GLS88938.1"/>
    <property type="molecule type" value="Genomic_DNA"/>
</dbReference>
<organism evidence="1 2">
    <name type="scientific">Psychromonas marina</name>
    <dbReference type="NCBI Taxonomy" id="88364"/>
    <lineage>
        <taxon>Bacteria</taxon>
        <taxon>Pseudomonadati</taxon>
        <taxon>Pseudomonadota</taxon>
        <taxon>Gammaproteobacteria</taxon>
        <taxon>Alteromonadales</taxon>
        <taxon>Psychromonadaceae</taxon>
        <taxon>Psychromonas</taxon>
    </lineage>
</organism>
<reference evidence="2" key="1">
    <citation type="journal article" date="2019" name="Int. J. Syst. Evol. Microbiol.">
        <title>The Global Catalogue of Microorganisms (GCM) 10K type strain sequencing project: providing services to taxonomists for standard genome sequencing and annotation.</title>
        <authorList>
            <consortium name="The Broad Institute Genomics Platform"/>
            <consortium name="The Broad Institute Genome Sequencing Center for Infectious Disease"/>
            <person name="Wu L."/>
            <person name="Ma J."/>
        </authorList>
    </citation>
    <scope>NUCLEOTIDE SEQUENCE [LARGE SCALE GENOMIC DNA]</scope>
    <source>
        <strain evidence="2">NBRC 103166</strain>
    </source>
</reference>
<keyword evidence="2" id="KW-1185">Reference proteome</keyword>
<dbReference type="Proteomes" id="UP001157353">
    <property type="component" value="Unassembled WGS sequence"/>
</dbReference>
<protein>
    <submittedName>
        <fullName evidence="1">Uncharacterized protein</fullName>
    </submittedName>
</protein>
<name>A0ABQ6DUY1_9GAMM</name>
<sequence length="61" mass="7042">MQFVYGALIIEMTDNRIRLNVVEAIELNNFSNAVAGQYKMINSGSIIDFLDKIKQRYDTQK</sequence>
<comment type="caution">
    <text evidence="1">The sequence shown here is derived from an EMBL/GenBank/DDBJ whole genome shotgun (WGS) entry which is preliminary data.</text>
</comment>
<evidence type="ECO:0000313" key="1">
    <source>
        <dbReference type="EMBL" id="GLS88938.1"/>
    </source>
</evidence>
<evidence type="ECO:0000313" key="2">
    <source>
        <dbReference type="Proteomes" id="UP001157353"/>
    </source>
</evidence>
<gene>
    <name evidence="1" type="ORF">GCM10007916_00050</name>
</gene>
<accession>A0ABQ6DUY1</accession>